<dbReference type="Ensembl" id="ENSCCRT00020104150.1">
    <property type="protein sequence ID" value="ENSCCRP00020095263.1"/>
    <property type="gene ID" value="ENSCCRG00020043778.1"/>
</dbReference>
<proteinExistence type="predicted"/>
<evidence type="ECO:0000313" key="2">
    <source>
        <dbReference type="Proteomes" id="UP000694700"/>
    </source>
</evidence>
<dbReference type="InterPro" id="IPR029071">
    <property type="entry name" value="Ubiquitin-like_domsf"/>
</dbReference>
<dbReference type="SUPFAM" id="SSF54236">
    <property type="entry name" value="Ubiquitin-like"/>
    <property type="match status" value="1"/>
</dbReference>
<name>A0A8C1DMS7_CYPCA</name>
<organism evidence="1 2">
    <name type="scientific">Cyprinus carpio</name>
    <name type="common">Common carp</name>
    <dbReference type="NCBI Taxonomy" id="7962"/>
    <lineage>
        <taxon>Eukaryota</taxon>
        <taxon>Metazoa</taxon>
        <taxon>Chordata</taxon>
        <taxon>Craniata</taxon>
        <taxon>Vertebrata</taxon>
        <taxon>Euteleostomi</taxon>
        <taxon>Actinopterygii</taxon>
        <taxon>Neopterygii</taxon>
        <taxon>Teleostei</taxon>
        <taxon>Ostariophysi</taxon>
        <taxon>Cypriniformes</taxon>
        <taxon>Cyprinidae</taxon>
        <taxon>Cyprininae</taxon>
        <taxon>Cyprinus</taxon>
    </lineage>
</organism>
<accession>A0A8C1DMS7</accession>
<reference evidence="1" key="1">
    <citation type="submission" date="2025-05" db="UniProtKB">
        <authorList>
            <consortium name="Ensembl"/>
        </authorList>
    </citation>
    <scope>IDENTIFICATION</scope>
</reference>
<protein>
    <submittedName>
        <fullName evidence="1">Uncharacterized protein</fullName>
    </submittedName>
</protein>
<dbReference type="Ensembl" id="ENSCCRT00015065258.1">
    <property type="protein sequence ID" value="ENSCCRP00015063183.1"/>
    <property type="gene ID" value="ENSCCRG00015025803.1"/>
</dbReference>
<dbReference type="AlphaFoldDB" id="A0A8C1DMS7"/>
<evidence type="ECO:0000313" key="1">
    <source>
        <dbReference type="Ensembl" id="ENSCCRP00015063183.1"/>
    </source>
</evidence>
<dbReference type="Proteomes" id="UP000694700">
    <property type="component" value="Unplaced"/>
</dbReference>
<dbReference type="Proteomes" id="UP000694701">
    <property type="component" value="Unplaced"/>
</dbReference>
<sequence length="97" mass="10852">MGKIMAFQVRVRVNKNEIKVLSVASSSEEFEQFTIGGLKERALSFFPSVNGRFKFVYIRLNIDTGILEDSQTFESCNIEHLSVLIIVLQVPGGRGTV</sequence>